<keyword evidence="1" id="KW-0812">Transmembrane</keyword>
<name>A0A6L7GJF8_9SPHN</name>
<keyword evidence="3" id="KW-1185">Reference proteome</keyword>
<dbReference type="EMBL" id="WTYU01000002">
    <property type="protein sequence ID" value="MXP14761.1"/>
    <property type="molecule type" value="Genomic_DNA"/>
</dbReference>
<sequence length="87" mass="9141">MLGSISSILGVVLKLGALGLVFNEIRGIILAAPVLYGMYQAGGTWTAIWLGVSSLGGIALSVIVPIFAARRLKKHVRNRNQLAVPAT</sequence>
<dbReference type="RefSeq" id="WP_160601379.1">
    <property type="nucleotide sequence ID" value="NZ_WTYU01000002.1"/>
</dbReference>
<feature type="transmembrane region" description="Helical" evidence="1">
    <location>
        <begin position="47"/>
        <end position="69"/>
    </location>
</feature>
<comment type="caution">
    <text evidence="2">The sequence shown here is derived from an EMBL/GenBank/DDBJ whole genome shotgun (WGS) entry which is preliminary data.</text>
</comment>
<accession>A0A6L7GJF8</accession>
<organism evidence="2 3">
    <name type="scientific">Allopontixanthobacter confluentis</name>
    <dbReference type="NCBI Taxonomy" id="1849021"/>
    <lineage>
        <taxon>Bacteria</taxon>
        <taxon>Pseudomonadati</taxon>
        <taxon>Pseudomonadota</taxon>
        <taxon>Alphaproteobacteria</taxon>
        <taxon>Sphingomonadales</taxon>
        <taxon>Erythrobacteraceae</taxon>
        <taxon>Allopontixanthobacter</taxon>
    </lineage>
</organism>
<evidence type="ECO:0000313" key="3">
    <source>
        <dbReference type="Proteomes" id="UP000473531"/>
    </source>
</evidence>
<evidence type="ECO:0000313" key="2">
    <source>
        <dbReference type="EMBL" id="MXP14761.1"/>
    </source>
</evidence>
<keyword evidence="1" id="KW-0472">Membrane</keyword>
<dbReference type="Proteomes" id="UP000473531">
    <property type="component" value="Unassembled WGS sequence"/>
</dbReference>
<proteinExistence type="predicted"/>
<dbReference type="OrthoDB" id="7428180at2"/>
<keyword evidence="1" id="KW-1133">Transmembrane helix</keyword>
<evidence type="ECO:0000256" key="1">
    <source>
        <dbReference type="SAM" id="Phobius"/>
    </source>
</evidence>
<protein>
    <submittedName>
        <fullName evidence="2">Uncharacterized protein</fullName>
    </submittedName>
</protein>
<gene>
    <name evidence="2" type="ORF">GRI44_08360</name>
</gene>
<reference evidence="2 3" key="1">
    <citation type="submission" date="2019-12" db="EMBL/GenBank/DDBJ databases">
        <title>Genomic-based taxomic classification of the family Erythrobacteraceae.</title>
        <authorList>
            <person name="Xu L."/>
        </authorList>
    </citation>
    <scope>NUCLEOTIDE SEQUENCE [LARGE SCALE GENOMIC DNA]</scope>
    <source>
        <strain evidence="2 3">KCTC 52259</strain>
    </source>
</reference>
<dbReference type="AlphaFoldDB" id="A0A6L7GJF8"/>